<dbReference type="EMBL" id="AOLN01000018">
    <property type="protein sequence ID" value="ELZ91826.1"/>
    <property type="molecule type" value="Genomic_DNA"/>
</dbReference>
<dbReference type="OrthoDB" id="235883at2157"/>
<feature type="domain" description="Cell division protein A C-terminal" evidence="4">
    <location>
        <begin position="286"/>
        <end position="326"/>
    </location>
</feature>
<dbReference type="RefSeq" id="WP_008321656.1">
    <property type="nucleotide sequence ID" value="NZ_AOLN01000018.1"/>
</dbReference>
<comment type="caution">
    <text evidence="5">The sequence shown here is derived from an EMBL/GenBank/DDBJ whole genome shotgun (WGS) entry which is preliminary data.</text>
</comment>
<evidence type="ECO:0000313" key="5">
    <source>
        <dbReference type="EMBL" id="ELZ91826.1"/>
    </source>
</evidence>
<dbReference type="PATRIC" id="fig|662479.7.peg.3247"/>
<protein>
    <submittedName>
        <fullName evidence="5">Uncharacterized protein</fullName>
    </submittedName>
</protein>
<dbReference type="STRING" id="662479.C440_15979"/>
<keyword evidence="6" id="KW-1185">Reference proteome</keyword>
<evidence type="ECO:0000256" key="2">
    <source>
        <dbReference type="SAM" id="Phobius"/>
    </source>
</evidence>
<evidence type="ECO:0000259" key="4">
    <source>
        <dbReference type="Pfam" id="PF23601"/>
    </source>
</evidence>
<feature type="compositionally biased region" description="Low complexity" evidence="1">
    <location>
        <begin position="198"/>
        <end position="232"/>
    </location>
</feature>
<keyword evidence="2" id="KW-1133">Transmembrane helix</keyword>
<proteinExistence type="predicted"/>
<dbReference type="InterPro" id="IPR055564">
    <property type="entry name" value="CdpA_C"/>
</dbReference>
<dbReference type="Proteomes" id="UP000011550">
    <property type="component" value="Unassembled WGS sequence"/>
</dbReference>
<gene>
    <name evidence="5" type="ORF">C440_15979</name>
</gene>
<reference evidence="5 6" key="1">
    <citation type="journal article" date="2014" name="PLoS Genet.">
        <title>Phylogenetically driven sequencing of extremely halophilic archaea reveals strategies for static and dynamic osmo-response.</title>
        <authorList>
            <person name="Becker E.A."/>
            <person name="Seitzer P.M."/>
            <person name="Tritt A."/>
            <person name="Larsen D."/>
            <person name="Krusor M."/>
            <person name="Yao A.I."/>
            <person name="Wu D."/>
            <person name="Madern D."/>
            <person name="Eisen J.A."/>
            <person name="Darling A.E."/>
            <person name="Facciotti M.T."/>
        </authorList>
    </citation>
    <scope>NUCLEOTIDE SEQUENCE [LARGE SCALE GENOMIC DNA]</scope>
    <source>
        <strain evidence="5 6">ATCC BAA-1512</strain>
    </source>
</reference>
<feature type="transmembrane region" description="Helical" evidence="2">
    <location>
        <begin position="61"/>
        <end position="81"/>
    </location>
</feature>
<evidence type="ECO:0000256" key="1">
    <source>
        <dbReference type="SAM" id="MobiDB-lite"/>
    </source>
</evidence>
<organism evidence="5 6">
    <name type="scientific">Haloferax mucosum ATCC BAA-1512</name>
    <dbReference type="NCBI Taxonomy" id="662479"/>
    <lineage>
        <taxon>Archaea</taxon>
        <taxon>Methanobacteriati</taxon>
        <taxon>Methanobacteriota</taxon>
        <taxon>Stenosarchaea group</taxon>
        <taxon>Halobacteria</taxon>
        <taxon>Halobacteriales</taxon>
        <taxon>Haloferacaceae</taxon>
        <taxon>Haloferax</taxon>
    </lineage>
</organism>
<evidence type="ECO:0000259" key="3">
    <source>
        <dbReference type="Pfam" id="PF23600"/>
    </source>
</evidence>
<keyword evidence="2" id="KW-0812">Transmembrane</keyword>
<dbReference type="InterPro" id="IPR055563">
    <property type="entry name" value="CdpA_N"/>
</dbReference>
<name>M0I4X5_9EURY</name>
<dbReference type="Pfam" id="PF23601">
    <property type="entry name" value="CdpA_C"/>
    <property type="match status" value="1"/>
</dbReference>
<feature type="compositionally biased region" description="Low complexity" evidence="1">
    <location>
        <begin position="243"/>
        <end position="253"/>
    </location>
</feature>
<keyword evidence="2" id="KW-0472">Membrane</keyword>
<feature type="domain" description="Cell division protein A N-terminal" evidence="3">
    <location>
        <begin position="2"/>
        <end position="155"/>
    </location>
</feature>
<dbReference type="AlphaFoldDB" id="M0I4X5"/>
<sequence length="330" mass="33981">MTSLSEAYHGGRGGPSLRRLSLGFGAFLSGVLLVVAGIAVVTTDVYTSGGASLGEARELGGILGGIGVPVIFLGVLAVLPVSARTRAAAVIGASIAMFGVALFSHAYPCHWIGSSCGAGLRDLTLETVAVYFFGTVTTFWCLFVGVANFKTRNDPGGTATVQVTKKGETRFVEVDKSSGGGLGGIGFLGGTPDGDIETQTNQTQSTSSTSSSTSAAGTAGAASATDGGASAQEITPLDVEPTQSSQSAGASQSTRPDTIEPTSTRSPANAADHPDADRPDATTVGDRYCGNCTYFEYVRTSDGLKPYCAAHDEMMQDMEACDEWFPRRRE</sequence>
<feature type="transmembrane region" description="Helical" evidence="2">
    <location>
        <begin position="20"/>
        <end position="41"/>
    </location>
</feature>
<feature type="transmembrane region" description="Helical" evidence="2">
    <location>
        <begin position="88"/>
        <end position="108"/>
    </location>
</feature>
<dbReference type="Pfam" id="PF23600">
    <property type="entry name" value="CdpA_N"/>
    <property type="match status" value="1"/>
</dbReference>
<feature type="compositionally biased region" description="Polar residues" evidence="1">
    <location>
        <begin position="254"/>
        <end position="266"/>
    </location>
</feature>
<evidence type="ECO:0000313" key="6">
    <source>
        <dbReference type="Proteomes" id="UP000011550"/>
    </source>
</evidence>
<feature type="region of interest" description="Disordered" evidence="1">
    <location>
        <begin position="182"/>
        <end position="284"/>
    </location>
</feature>
<feature type="compositionally biased region" description="Gly residues" evidence="1">
    <location>
        <begin position="182"/>
        <end position="192"/>
    </location>
</feature>
<feature type="transmembrane region" description="Helical" evidence="2">
    <location>
        <begin position="128"/>
        <end position="149"/>
    </location>
</feature>
<accession>M0I4X5</accession>